<dbReference type="InterPro" id="IPR051717">
    <property type="entry name" value="MFS_MFSD6"/>
</dbReference>
<dbReference type="InterPro" id="IPR024989">
    <property type="entry name" value="MFS_assoc_dom"/>
</dbReference>
<reference evidence="9" key="1">
    <citation type="submission" date="2025-08" db="UniProtKB">
        <authorList>
            <consortium name="RefSeq"/>
        </authorList>
    </citation>
    <scope>IDENTIFICATION</scope>
</reference>
<feature type="domain" description="Major facilitator superfamily associated" evidence="7">
    <location>
        <begin position="11"/>
        <end position="82"/>
    </location>
</feature>
<dbReference type="InterPro" id="IPR036259">
    <property type="entry name" value="MFS_trans_sf"/>
</dbReference>
<protein>
    <submittedName>
        <fullName evidence="9">Uncharacterized protein LOC103519966</fullName>
    </submittedName>
</protein>
<sequence length="106" mass="12316">MVKINKERVLIKLHYFLFLAALGPILPFLNVIGKQLQISEMVMGLINAVLPLLVLVAKPSFGLLIDLLHKLRKLLFMLIVFRYSSLVLSPWRPIKSDQLNWLRNYF</sequence>
<evidence type="ECO:0000256" key="3">
    <source>
        <dbReference type="ARBA" id="ARBA00022692"/>
    </source>
</evidence>
<accession>A0A3Q0JF20</accession>
<dbReference type="AlphaFoldDB" id="A0A3Q0JF20"/>
<dbReference type="PaxDb" id="121845-A0A3Q0JF20"/>
<evidence type="ECO:0000313" key="8">
    <source>
        <dbReference type="Proteomes" id="UP000079169"/>
    </source>
</evidence>
<proteinExistence type="inferred from homology"/>
<keyword evidence="5 6" id="KW-0472">Membrane</keyword>
<comment type="similarity">
    <text evidence="2">Belongs to the major facilitator superfamily. MFSD6 family.</text>
</comment>
<evidence type="ECO:0000256" key="1">
    <source>
        <dbReference type="ARBA" id="ARBA00004141"/>
    </source>
</evidence>
<keyword evidence="8" id="KW-1185">Reference proteome</keyword>
<evidence type="ECO:0000256" key="5">
    <source>
        <dbReference type="ARBA" id="ARBA00023136"/>
    </source>
</evidence>
<keyword evidence="4 6" id="KW-1133">Transmembrane helix</keyword>
<gene>
    <name evidence="9" type="primary">LOC103519966</name>
</gene>
<evidence type="ECO:0000313" key="9">
    <source>
        <dbReference type="RefSeq" id="XP_026687061.1"/>
    </source>
</evidence>
<evidence type="ECO:0000256" key="6">
    <source>
        <dbReference type="SAM" id="Phobius"/>
    </source>
</evidence>
<feature type="transmembrane region" description="Helical" evidence="6">
    <location>
        <begin position="45"/>
        <end position="67"/>
    </location>
</feature>
<evidence type="ECO:0000256" key="4">
    <source>
        <dbReference type="ARBA" id="ARBA00022989"/>
    </source>
</evidence>
<feature type="transmembrane region" description="Helical" evidence="6">
    <location>
        <begin position="12"/>
        <end position="33"/>
    </location>
</feature>
<dbReference type="KEGG" id="dci:103519966"/>
<keyword evidence="3 6" id="KW-0812">Transmembrane</keyword>
<organism evidence="8 9">
    <name type="scientific">Diaphorina citri</name>
    <name type="common">Asian citrus psyllid</name>
    <dbReference type="NCBI Taxonomy" id="121845"/>
    <lineage>
        <taxon>Eukaryota</taxon>
        <taxon>Metazoa</taxon>
        <taxon>Ecdysozoa</taxon>
        <taxon>Arthropoda</taxon>
        <taxon>Hexapoda</taxon>
        <taxon>Insecta</taxon>
        <taxon>Pterygota</taxon>
        <taxon>Neoptera</taxon>
        <taxon>Paraneoptera</taxon>
        <taxon>Hemiptera</taxon>
        <taxon>Sternorrhyncha</taxon>
        <taxon>Psylloidea</taxon>
        <taxon>Psyllidae</taxon>
        <taxon>Diaphorininae</taxon>
        <taxon>Diaphorina</taxon>
    </lineage>
</organism>
<dbReference type="Proteomes" id="UP000079169">
    <property type="component" value="Unplaced"/>
</dbReference>
<dbReference type="RefSeq" id="XP_026687061.1">
    <property type="nucleotide sequence ID" value="XM_026831260.1"/>
</dbReference>
<dbReference type="Gene3D" id="1.20.1250.20">
    <property type="entry name" value="MFS general substrate transporter like domains"/>
    <property type="match status" value="1"/>
</dbReference>
<evidence type="ECO:0000256" key="2">
    <source>
        <dbReference type="ARBA" id="ARBA00005241"/>
    </source>
</evidence>
<dbReference type="Pfam" id="PF12832">
    <property type="entry name" value="MFS_1_like"/>
    <property type="match status" value="1"/>
</dbReference>
<dbReference type="STRING" id="121845.A0A3Q0JF20"/>
<dbReference type="SUPFAM" id="SSF103473">
    <property type="entry name" value="MFS general substrate transporter"/>
    <property type="match status" value="1"/>
</dbReference>
<comment type="subcellular location">
    <subcellularLocation>
        <location evidence="1">Membrane</location>
        <topology evidence="1">Multi-pass membrane protein</topology>
    </subcellularLocation>
</comment>
<name>A0A3Q0JF20_DIACI</name>
<dbReference type="GeneID" id="103519966"/>
<dbReference type="PANTHER" id="PTHR16172">
    <property type="entry name" value="MAJOR FACILITATOR SUPERFAMILY DOMAIN-CONTAINING PROTEIN 6-LIKE"/>
    <property type="match status" value="1"/>
</dbReference>
<dbReference type="PANTHER" id="PTHR16172:SF37">
    <property type="entry name" value="RE36877P"/>
    <property type="match status" value="1"/>
</dbReference>
<dbReference type="GO" id="GO:0016020">
    <property type="term" value="C:membrane"/>
    <property type="evidence" value="ECO:0007669"/>
    <property type="project" value="UniProtKB-SubCell"/>
</dbReference>
<evidence type="ECO:0000259" key="7">
    <source>
        <dbReference type="Pfam" id="PF12832"/>
    </source>
</evidence>